<dbReference type="InterPro" id="IPR000086">
    <property type="entry name" value="NUDIX_hydrolase_dom"/>
</dbReference>
<evidence type="ECO:0000256" key="1">
    <source>
        <dbReference type="ARBA" id="ARBA00005582"/>
    </source>
</evidence>
<dbReference type="CDD" id="cd03428">
    <property type="entry name" value="NUDIX_Ap4A_Nudt2"/>
    <property type="match status" value="1"/>
</dbReference>
<name>A0A109DDG5_9LACO</name>
<dbReference type="GO" id="GO:0006167">
    <property type="term" value="P:AMP biosynthetic process"/>
    <property type="evidence" value="ECO:0007669"/>
    <property type="project" value="TreeGrafter"/>
</dbReference>
<dbReference type="PANTHER" id="PTHR21340">
    <property type="entry name" value="DIADENOSINE 5,5-P1,P4-TETRAPHOSPHATE PYROPHOSPHOHYDROLASE MUTT"/>
    <property type="match status" value="1"/>
</dbReference>
<proteinExistence type="inferred from homology"/>
<gene>
    <name evidence="8" type="ORF">AEL95_07825</name>
</gene>
<dbReference type="GO" id="GO:0000166">
    <property type="term" value="F:nucleotide binding"/>
    <property type="evidence" value="ECO:0007669"/>
    <property type="project" value="UniProtKB-KW"/>
</dbReference>
<sequence length="137" mass="15954">MKMEHSAGAVIYRKRANGELEYLIVQSVVNYNWGFPKGHLENNEGAEEAARREVFEEVGLKPEFDFNFKEKVKYQLTENKEKTVVYFIAKYLAGQEVKTQKEEILASKWVSLVEAQKYLTEHGKMDVLTKAQNYIEQ</sequence>
<dbReference type="PANTHER" id="PTHR21340:SF0">
    <property type="entry name" value="BIS(5'-NUCLEOSYL)-TETRAPHOSPHATASE [ASYMMETRICAL]"/>
    <property type="match status" value="1"/>
</dbReference>
<dbReference type="GO" id="GO:0004081">
    <property type="term" value="F:bis(5'-nucleosyl)-tetraphosphatase (asymmetrical) activity"/>
    <property type="evidence" value="ECO:0007669"/>
    <property type="project" value="TreeGrafter"/>
</dbReference>
<reference evidence="8 9" key="1">
    <citation type="journal article" date="2016" name="Microbiology (Mosc.)">
        <title>Comparison of Lactobacillus crispatus isolates from Lactobacillus-dominated vaginal microbiomes with isolates from microbiomes containing bacterial vaginosis-associated bacteria.</title>
        <authorList>
            <person name="Abdelmaksoud A.A."/>
            <person name="Koparde V.N."/>
            <person name="Sheth N.U."/>
            <person name="Serrano M.G."/>
            <person name="Glascock A.L."/>
            <person name="Fettweis J.M."/>
            <person name="Strauss Iii J.F."/>
            <person name="Buck G.A."/>
            <person name="Jefferson K.K."/>
        </authorList>
    </citation>
    <scope>NUCLEOTIDE SEQUENCE [LARGE SCALE GENOMIC DNA]</scope>
    <source>
        <strain evidence="8 9">VMC3</strain>
    </source>
</reference>
<comment type="similarity">
    <text evidence="1 6">Belongs to the Nudix hydrolase family.</text>
</comment>
<dbReference type="GO" id="GO:0006754">
    <property type="term" value="P:ATP biosynthetic process"/>
    <property type="evidence" value="ECO:0007669"/>
    <property type="project" value="TreeGrafter"/>
</dbReference>
<dbReference type="EMBL" id="LJGP01000030">
    <property type="protein sequence ID" value="KWU03353.1"/>
    <property type="molecule type" value="Genomic_DNA"/>
</dbReference>
<dbReference type="AlphaFoldDB" id="A0A109DDG5"/>
<evidence type="ECO:0000256" key="6">
    <source>
        <dbReference type="RuleBase" id="RU003476"/>
    </source>
</evidence>
<dbReference type="RefSeq" id="WP_060462291.1">
    <property type="nucleotide sequence ID" value="NZ_AP025162.1"/>
</dbReference>
<dbReference type="SUPFAM" id="SSF55811">
    <property type="entry name" value="Nudix"/>
    <property type="match status" value="1"/>
</dbReference>
<dbReference type="InterPro" id="IPR020476">
    <property type="entry name" value="Nudix_hydrolase"/>
</dbReference>
<dbReference type="PROSITE" id="PS51462">
    <property type="entry name" value="NUDIX"/>
    <property type="match status" value="1"/>
</dbReference>
<dbReference type="PATRIC" id="fig|47770.28.peg.1035"/>
<dbReference type="InterPro" id="IPR003565">
    <property type="entry name" value="Tetra_PHTase"/>
</dbReference>
<dbReference type="PRINTS" id="PR00502">
    <property type="entry name" value="NUDIXFAMILY"/>
</dbReference>
<evidence type="ECO:0000256" key="5">
    <source>
        <dbReference type="ARBA" id="ARBA00032644"/>
    </source>
</evidence>
<evidence type="ECO:0000256" key="2">
    <source>
        <dbReference type="ARBA" id="ARBA00018911"/>
    </source>
</evidence>
<comment type="caution">
    <text evidence="8">The sequence shown here is derived from an EMBL/GenBank/DDBJ whole genome shotgun (WGS) entry which is preliminary data.</text>
</comment>
<dbReference type="InterPro" id="IPR015797">
    <property type="entry name" value="NUDIX_hydrolase-like_dom_sf"/>
</dbReference>
<dbReference type="Pfam" id="PF00293">
    <property type="entry name" value="NUDIX"/>
    <property type="match status" value="1"/>
</dbReference>
<keyword evidence="3" id="KW-0547">Nucleotide-binding</keyword>
<feature type="domain" description="Nudix hydrolase" evidence="7">
    <location>
        <begin position="2"/>
        <end position="133"/>
    </location>
</feature>
<evidence type="ECO:0000313" key="9">
    <source>
        <dbReference type="Proteomes" id="UP000067598"/>
    </source>
</evidence>
<evidence type="ECO:0000313" key="8">
    <source>
        <dbReference type="EMBL" id="KWU03353.1"/>
    </source>
</evidence>
<dbReference type="PROSITE" id="PS00893">
    <property type="entry name" value="NUDIX_BOX"/>
    <property type="match status" value="1"/>
</dbReference>
<evidence type="ECO:0000256" key="3">
    <source>
        <dbReference type="ARBA" id="ARBA00022741"/>
    </source>
</evidence>
<accession>A0A109DDG5</accession>
<dbReference type="Proteomes" id="UP000067598">
    <property type="component" value="Unassembled WGS sequence"/>
</dbReference>
<keyword evidence="4 6" id="KW-0378">Hydrolase</keyword>
<protein>
    <recommendedName>
        <fullName evidence="2">Bis(5'-nucleosyl)-tetraphosphatase [asymmetrical]</fullName>
    </recommendedName>
    <alternativeName>
        <fullName evidence="5">Diadenosine 5',5'''-P1,P4-tetraphosphate asymmetrical hydrolase</fullName>
    </alternativeName>
</protein>
<evidence type="ECO:0000259" key="7">
    <source>
        <dbReference type="PROSITE" id="PS51462"/>
    </source>
</evidence>
<dbReference type="Gene3D" id="3.90.79.10">
    <property type="entry name" value="Nucleoside Triphosphate Pyrophosphohydrolase"/>
    <property type="match status" value="1"/>
</dbReference>
<organism evidence="8 9">
    <name type="scientific">Lactobacillus crispatus</name>
    <dbReference type="NCBI Taxonomy" id="47770"/>
    <lineage>
        <taxon>Bacteria</taxon>
        <taxon>Bacillati</taxon>
        <taxon>Bacillota</taxon>
        <taxon>Bacilli</taxon>
        <taxon>Lactobacillales</taxon>
        <taxon>Lactobacillaceae</taxon>
        <taxon>Lactobacillus</taxon>
    </lineage>
</organism>
<dbReference type="InterPro" id="IPR020084">
    <property type="entry name" value="NUDIX_hydrolase_CS"/>
</dbReference>
<evidence type="ECO:0000256" key="4">
    <source>
        <dbReference type="ARBA" id="ARBA00022801"/>
    </source>
</evidence>
<dbReference type="InterPro" id="IPR051325">
    <property type="entry name" value="Nudix_hydrolase_domain"/>
</dbReference>